<keyword evidence="3" id="KW-1185">Reference proteome</keyword>
<protein>
    <submittedName>
        <fullName evidence="2">Uncharacterized protein</fullName>
    </submittedName>
</protein>
<sequence length="443" mass="47830">MSAGISAGAGLVCFENPKIIANNNSETEGKKANIAGNAAVVPRTRPTGKYKNPPTSASGAPSFPPTKQAPPLRVVSTTTPDARISRLEAPPTAHFIRSPIYDWKRRVITVHPPAPSPVICPLLPPLSAKNKSKLSHTNMPNIPTQHNMPPSIAAFKRAAFSFRLPEIELSTPLDWLDSSAFSTSSLLPTPTDLSRRRSSSPDIKTTQLAPAPLASRPASAGEMAHFRYYGPPVAPETPPRPEKQSEENDGRRFAFETMRRNETALPFAPPPPSSTLPTLSRSASSGSRSTASSFRSTPTSSPASLRSTPSNSSLASSTSASSSSPPSFAAHETLYSRRRRPSIDLATHMREWMRILDAAEHDVLEREIAREERELDRVLHEAIGTMMPPIVVERPRAMSLSNVPAGPPAMPAPLSPTTMRAGIPKPATRKVSAPSTAFPFRFW</sequence>
<name>A0A4P9WCQ9_9FUNG</name>
<dbReference type="AlphaFoldDB" id="A0A4P9WCQ9"/>
<organism evidence="2 3">
    <name type="scientific">Blyttiomyces helicus</name>
    <dbReference type="NCBI Taxonomy" id="388810"/>
    <lineage>
        <taxon>Eukaryota</taxon>
        <taxon>Fungi</taxon>
        <taxon>Fungi incertae sedis</taxon>
        <taxon>Chytridiomycota</taxon>
        <taxon>Chytridiomycota incertae sedis</taxon>
        <taxon>Chytridiomycetes</taxon>
        <taxon>Chytridiomycetes incertae sedis</taxon>
        <taxon>Blyttiomyces</taxon>
    </lineage>
</organism>
<feature type="region of interest" description="Disordered" evidence="1">
    <location>
        <begin position="263"/>
        <end position="333"/>
    </location>
</feature>
<feature type="compositionally biased region" description="Low complexity" evidence="1">
    <location>
        <begin position="208"/>
        <end position="220"/>
    </location>
</feature>
<dbReference type="EMBL" id="KZ995546">
    <property type="protein sequence ID" value="RKO90459.1"/>
    <property type="molecule type" value="Genomic_DNA"/>
</dbReference>
<evidence type="ECO:0000256" key="1">
    <source>
        <dbReference type="SAM" id="MobiDB-lite"/>
    </source>
</evidence>
<feature type="region of interest" description="Disordered" evidence="1">
    <location>
        <begin position="34"/>
        <end position="73"/>
    </location>
</feature>
<accession>A0A4P9WCQ9</accession>
<feature type="compositionally biased region" description="Basic and acidic residues" evidence="1">
    <location>
        <begin position="239"/>
        <end position="250"/>
    </location>
</feature>
<feature type="region of interest" description="Disordered" evidence="1">
    <location>
        <begin position="186"/>
        <end position="250"/>
    </location>
</feature>
<dbReference type="Proteomes" id="UP000269721">
    <property type="component" value="Unassembled WGS sequence"/>
</dbReference>
<evidence type="ECO:0000313" key="3">
    <source>
        <dbReference type="Proteomes" id="UP000269721"/>
    </source>
</evidence>
<feature type="compositionally biased region" description="Low complexity" evidence="1">
    <location>
        <begin position="275"/>
        <end position="330"/>
    </location>
</feature>
<evidence type="ECO:0000313" key="2">
    <source>
        <dbReference type="EMBL" id="RKO90459.1"/>
    </source>
</evidence>
<proteinExistence type="predicted"/>
<gene>
    <name evidence="2" type="ORF">BDK51DRAFT_50452</name>
</gene>
<reference evidence="3" key="1">
    <citation type="journal article" date="2018" name="Nat. Microbiol.">
        <title>Leveraging single-cell genomics to expand the fungal tree of life.</title>
        <authorList>
            <person name="Ahrendt S.R."/>
            <person name="Quandt C.A."/>
            <person name="Ciobanu D."/>
            <person name="Clum A."/>
            <person name="Salamov A."/>
            <person name="Andreopoulos B."/>
            <person name="Cheng J.F."/>
            <person name="Woyke T."/>
            <person name="Pelin A."/>
            <person name="Henrissat B."/>
            <person name="Reynolds N.K."/>
            <person name="Benny G.L."/>
            <person name="Smith M.E."/>
            <person name="James T.Y."/>
            <person name="Grigoriev I.V."/>
        </authorList>
    </citation>
    <scope>NUCLEOTIDE SEQUENCE [LARGE SCALE GENOMIC DNA]</scope>
</reference>